<reference evidence="5 6" key="1">
    <citation type="submission" date="2022-03" db="EMBL/GenBank/DDBJ databases">
        <title>Pseudonocardia alaer sp. nov., a novel actinomycete isolated from reed forest soil.</title>
        <authorList>
            <person name="Wang L."/>
        </authorList>
    </citation>
    <scope>NUCLEOTIDE SEQUENCE [LARGE SCALE GENOMIC DNA]</scope>
    <source>
        <strain evidence="5 6">Y-16303</strain>
    </source>
</reference>
<dbReference type="Pfam" id="PF07702">
    <property type="entry name" value="UTRA"/>
    <property type="match status" value="1"/>
</dbReference>
<dbReference type="InterPro" id="IPR036388">
    <property type="entry name" value="WH-like_DNA-bd_sf"/>
</dbReference>
<sequence>MSEDSSSVEVGQPRWHQVMTELSSAIAAGSFAPGERLPTEADLAERFKVNRLTVRQALAELARAGTIKTVHGRGSFVAELPYRFRLRATTPSIVAQMRGTSTVITQDLLRHAVVPRSDLPDPPALPDDELLRLDTLMSVDGEAWSRDTTWLSAKRFGGVPAVWTPQTSLTGLLLGAYGIVLRRSWRRHSAEPASPQDAAALGVPLGAPLLVLVGANTDPTGVPLSQVHRRSRGDRIEYVVDFDAEDEDV</sequence>
<dbReference type="Gene3D" id="3.40.1410.10">
    <property type="entry name" value="Chorismate lyase-like"/>
    <property type="match status" value="1"/>
</dbReference>
<dbReference type="CDD" id="cd07377">
    <property type="entry name" value="WHTH_GntR"/>
    <property type="match status" value="1"/>
</dbReference>
<protein>
    <submittedName>
        <fullName evidence="5">GntR family transcriptional regulator</fullName>
    </submittedName>
</protein>
<dbReference type="Gene3D" id="1.10.10.10">
    <property type="entry name" value="Winged helix-like DNA-binding domain superfamily/Winged helix DNA-binding domain"/>
    <property type="match status" value="1"/>
</dbReference>
<dbReference type="RefSeq" id="WP_241034213.1">
    <property type="nucleotide sequence ID" value="NZ_BAAAJF010000034.1"/>
</dbReference>
<keyword evidence="6" id="KW-1185">Reference proteome</keyword>
<dbReference type="SMART" id="SM00345">
    <property type="entry name" value="HTH_GNTR"/>
    <property type="match status" value="1"/>
</dbReference>
<dbReference type="InterPro" id="IPR000524">
    <property type="entry name" value="Tscrpt_reg_HTH_GntR"/>
</dbReference>
<evidence type="ECO:0000259" key="4">
    <source>
        <dbReference type="PROSITE" id="PS50949"/>
    </source>
</evidence>
<comment type="caution">
    <text evidence="5">The sequence shown here is derived from an EMBL/GenBank/DDBJ whole genome shotgun (WGS) entry which is preliminary data.</text>
</comment>
<dbReference type="SUPFAM" id="SSF46785">
    <property type="entry name" value="Winged helix' DNA-binding domain"/>
    <property type="match status" value="1"/>
</dbReference>
<dbReference type="InterPro" id="IPR028978">
    <property type="entry name" value="Chorismate_lyase_/UTRA_dom_sf"/>
</dbReference>
<dbReference type="InterPro" id="IPR050679">
    <property type="entry name" value="Bact_HTH_transcr_reg"/>
</dbReference>
<dbReference type="PANTHER" id="PTHR44846">
    <property type="entry name" value="MANNOSYL-D-GLYCERATE TRANSPORT/METABOLISM SYSTEM REPRESSOR MNGR-RELATED"/>
    <property type="match status" value="1"/>
</dbReference>
<dbReference type="Proteomes" id="UP001299970">
    <property type="component" value="Unassembled WGS sequence"/>
</dbReference>
<dbReference type="InterPro" id="IPR011663">
    <property type="entry name" value="UTRA"/>
</dbReference>
<organism evidence="5 6">
    <name type="scientific">Pseudonocardia alaniniphila</name>
    <dbReference type="NCBI Taxonomy" id="75291"/>
    <lineage>
        <taxon>Bacteria</taxon>
        <taxon>Bacillati</taxon>
        <taxon>Actinomycetota</taxon>
        <taxon>Actinomycetes</taxon>
        <taxon>Pseudonocardiales</taxon>
        <taxon>Pseudonocardiaceae</taxon>
        <taxon>Pseudonocardia</taxon>
    </lineage>
</organism>
<dbReference type="PANTHER" id="PTHR44846:SF1">
    <property type="entry name" value="MANNOSYL-D-GLYCERATE TRANSPORT_METABOLISM SYSTEM REPRESSOR MNGR-RELATED"/>
    <property type="match status" value="1"/>
</dbReference>
<dbReference type="EMBL" id="JAKXMK010000001">
    <property type="protein sequence ID" value="MCH6164182.1"/>
    <property type="molecule type" value="Genomic_DNA"/>
</dbReference>
<proteinExistence type="predicted"/>
<dbReference type="PROSITE" id="PS50949">
    <property type="entry name" value="HTH_GNTR"/>
    <property type="match status" value="1"/>
</dbReference>
<evidence type="ECO:0000313" key="5">
    <source>
        <dbReference type="EMBL" id="MCH6164182.1"/>
    </source>
</evidence>
<evidence type="ECO:0000256" key="2">
    <source>
        <dbReference type="ARBA" id="ARBA00023125"/>
    </source>
</evidence>
<keyword evidence="3" id="KW-0804">Transcription</keyword>
<dbReference type="SMART" id="SM00866">
    <property type="entry name" value="UTRA"/>
    <property type="match status" value="1"/>
</dbReference>
<dbReference type="SUPFAM" id="SSF64288">
    <property type="entry name" value="Chorismate lyase-like"/>
    <property type="match status" value="1"/>
</dbReference>
<evidence type="ECO:0000313" key="6">
    <source>
        <dbReference type="Proteomes" id="UP001299970"/>
    </source>
</evidence>
<name>A0ABS9T6M4_9PSEU</name>
<keyword evidence="1" id="KW-0805">Transcription regulation</keyword>
<evidence type="ECO:0000256" key="3">
    <source>
        <dbReference type="ARBA" id="ARBA00023163"/>
    </source>
</evidence>
<gene>
    <name evidence="5" type="ORF">MMF94_00695</name>
</gene>
<dbReference type="PRINTS" id="PR00035">
    <property type="entry name" value="HTHGNTR"/>
</dbReference>
<feature type="domain" description="HTH gntR-type" evidence="4">
    <location>
        <begin position="12"/>
        <end position="80"/>
    </location>
</feature>
<keyword evidence="2" id="KW-0238">DNA-binding</keyword>
<dbReference type="InterPro" id="IPR036390">
    <property type="entry name" value="WH_DNA-bd_sf"/>
</dbReference>
<evidence type="ECO:0000256" key="1">
    <source>
        <dbReference type="ARBA" id="ARBA00023015"/>
    </source>
</evidence>
<dbReference type="Pfam" id="PF00392">
    <property type="entry name" value="GntR"/>
    <property type="match status" value="1"/>
</dbReference>
<accession>A0ABS9T6M4</accession>